<dbReference type="RefSeq" id="WP_344925963.1">
    <property type="nucleotide sequence ID" value="NZ_BAAAYK010000038.1"/>
</dbReference>
<dbReference type="EMBL" id="BAAAYK010000038">
    <property type="protein sequence ID" value="GAA3356688.1"/>
    <property type="molecule type" value="Genomic_DNA"/>
</dbReference>
<evidence type="ECO:0008006" key="3">
    <source>
        <dbReference type="Google" id="ProtNLM"/>
    </source>
</evidence>
<proteinExistence type="predicted"/>
<dbReference type="InterPro" id="IPR028082">
    <property type="entry name" value="Peripla_BP_I"/>
</dbReference>
<accession>A0ABP6RPG4</accession>
<organism evidence="1 2">
    <name type="scientific">Saccharopolyspora gregorii</name>
    <dbReference type="NCBI Taxonomy" id="33914"/>
    <lineage>
        <taxon>Bacteria</taxon>
        <taxon>Bacillati</taxon>
        <taxon>Actinomycetota</taxon>
        <taxon>Actinomycetes</taxon>
        <taxon>Pseudonocardiales</taxon>
        <taxon>Pseudonocardiaceae</taxon>
        <taxon>Saccharopolyspora</taxon>
    </lineage>
</organism>
<sequence length="516" mass="54575">MNAVLDTSFTRPPSHRESTRRRWWRRLAALLAAALVCGVVVAVYQNGWRAVSYAHCGSGDWVGPAELRAAGVPEDEAGAAECMGVSASSNFGVDALSPVMTRIDRQNREAAADPNRATVTVGVLTPVPKQAFGAASEDQVRDLLEGAAQAQQDVNDDPKGPALQVVVANEGSGEQGWAPVVDQLKRRTAAESPLVAVTGLGVSTKETLLGAHSLADAEIPMVGAVLTANGLNARGVVEGFDAGEDVPSGRIDGFFLVSPNNRREAEALADQLADERGTSSYQLVKDLNRDDFYTVGLANALQDAFRDGVDRFPITFAGDAGEGEIAFSLEDAAKRACSNKGDAVLYGGRSSQLLPFLKQLAADCPRHTTVITGSDAASLDPADVPADVRVVYAALADPDALGSPGFNPQAAKRFGEFRERFADPARLANGWAIMEYDAMKVAAAGIAEAVQGDQQAVPTPNSVRGRIGGHISPNYQIDGAGDSFYFDEDTGEPRGRAIQIVEIEDQKRTPVRNYPG</sequence>
<comment type="caution">
    <text evidence="1">The sequence shown here is derived from an EMBL/GenBank/DDBJ whole genome shotgun (WGS) entry which is preliminary data.</text>
</comment>
<evidence type="ECO:0000313" key="1">
    <source>
        <dbReference type="EMBL" id="GAA3356688.1"/>
    </source>
</evidence>
<reference evidence="2" key="1">
    <citation type="journal article" date="2019" name="Int. J. Syst. Evol. Microbiol.">
        <title>The Global Catalogue of Microorganisms (GCM) 10K type strain sequencing project: providing services to taxonomists for standard genome sequencing and annotation.</title>
        <authorList>
            <consortium name="The Broad Institute Genomics Platform"/>
            <consortium name="The Broad Institute Genome Sequencing Center for Infectious Disease"/>
            <person name="Wu L."/>
            <person name="Ma J."/>
        </authorList>
    </citation>
    <scope>NUCLEOTIDE SEQUENCE [LARGE SCALE GENOMIC DNA]</scope>
    <source>
        <strain evidence="2">JCM 9687</strain>
    </source>
</reference>
<dbReference type="SUPFAM" id="SSF53822">
    <property type="entry name" value="Periplasmic binding protein-like I"/>
    <property type="match status" value="1"/>
</dbReference>
<gene>
    <name evidence="1" type="ORF">GCM10020366_21720</name>
</gene>
<protein>
    <recommendedName>
        <fullName evidence="3">ABC transporter substrate-binding protein</fullName>
    </recommendedName>
</protein>
<dbReference type="Proteomes" id="UP001500483">
    <property type="component" value="Unassembled WGS sequence"/>
</dbReference>
<dbReference type="Gene3D" id="3.40.50.2300">
    <property type="match status" value="2"/>
</dbReference>
<keyword evidence="2" id="KW-1185">Reference proteome</keyword>
<name>A0ABP6RPG4_9PSEU</name>
<evidence type="ECO:0000313" key="2">
    <source>
        <dbReference type="Proteomes" id="UP001500483"/>
    </source>
</evidence>